<reference evidence="2" key="1">
    <citation type="journal article" date="2016" name="Ticks Tick Borne Dis.">
        <title>De novo assembly and annotation of the salivary gland transcriptome of Rhipicephalus appendiculatus male and female ticks during blood feeding.</title>
        <authorList>
            <person name="de Castro M.H."/>
            <person name="de Klerk D."/>
            <person name="Pienaar R."/>
            <person name="Latif A.A."/>
            <person name="Rees D.J."/>
            <person name="Mans B.J."/>
        </authorList>
    </citation>
    <scope>NUCLEOTIDE SEQUENCE</scope>
    <source>
        <tissue evidence="2">Salivary glands</tissue>
    </source>
</reference>
<organism evidence="2">
    <name type="scientific">Rhipicephalus appendiculatus</name>
    <name type="common">Brown ear tick</name>
    <dbReference type="NCBI Taxonomy" id="34631"/>
    <lineage>
        <taxon>Eukaryota</taxon>
        <taxon>Metazoa</taxon>
        <taxon>Ecdysozoa</taxon>
        <taxon>Arthropoda</taxon>
        <taxon>Chelicerata</taxon>
        <taxon>Arachnida</taxon>
        <taxon>Acari</taxon>
        <taxon>Parasitiformes</taxon>
        <taxon>Ixodida</taxon>
        <taxon>Ixodoidea</taxon>
        <taxon>Ixodidae</taxon>
        <taxon>Rhipicephalinae</taxon>
        <taxon>Rhipicephalus</taxon>
        <taxon>Rhipicephalus</taxon>
    </lineage>
</organism>
<proteinExistence type="predicted"/>
<protein>
    <recommendedName>
        <fullName evidence="3">Secreted protein</fullName>
    </recommendedName>
</protein>
<dbReference type="EMBL" id="GEDV01012341">
    <property type="protein sequence ID" value="JAP76216.1"/>
    <property type="molecule type" value="Transcribed_RNA"/>
</dbReference>
<name>A0A131YDS9_RHIAP</name>
<evidence type="ECO:0008006" key="3">
    <source>
        <dbReference type="Google" id="ProtNLM"/>
    </source>
</evidence>
<evidence type="ECO:0000256" key="1">
    <source>
        <dbReference type="SAM" id="SignalP"/>
    </source>
</evidence>
<accession>A0A131YDS9</accession>
<evidence type="ECO:0000313" key="2">
    <source>
        <dbReference type="EMBL" id="JAP76216.1"/>
    </source>
</evidence>
<keyword evidence="1" id="KW-0732">Signal</keyword>
<sequence>MLSRCCLTCILVGHSTYGMLTCVFSAGHITSWSAKCAWYRTTCDCKSTHNSCCNVFSLTMTSIFLVNLYETLYTGVSCLADRPCHMRSEQ</sequence>
<feature type="chain" id="PRO_5007284819" description="Secreted protein" evidence="1">
    <location>
        <begin position="19"/>
        <end position="90"/>
    </location>
</feature>
<feature type="signal peptide" evidence="1">
    <location>
        <begin position="1"/>
        <end position="18"/>
    </location>
</feature>
<dbReference type="AlphaFoldDB" id="A0A131YDS9"/>